<dbReference type="SUPFAM" id="SSF52540">
    <property type="entry name" value="P-loop containing nucleoside triphosphate hydrolases"/>
    <property type="match status" value="1"/>
</dbReference>
<dbReference type="RefSeq" id="WP_094276863.1">
    <property type="nucleotide sequence ID" value="NZ_NQJF01000002.1"/>
</dbReference>
<organism evidence="4 6">
    <name type="scientific">Oceanimonas baumannii</name>
    <dbReference type="NCBI Taxonomy" id="129578"/>
    <lineage>
        <taxon>Bacteria</taxon>
        <taxon>Pseudomonadati</taxon>
        <taxon>Pseudomonadota</taxon>
        <taxon>Gammaproteobacteria</taxon>
        <taxon>Aeromonadales</taxon>
        <taxon>Aeromonadaceae</taxon>
        <taxon>Oceanimonas</taxon>
    </lineage>
</organism>
<reference evidence="4 6" key="1">
    <citation type="submission" date="2017-08" db="EMBL/GenBank/DDBJ databases">
        <title>Draft Genome Sequence of the Marine Bacterium Oceanimonas baumannii ATCC 700832.</title>
        <authorList>
            <person name="Mcclelland W.D."/>
            <person name="Brennan M.A."/>
            <person name="Trachtenberg A.M."/>
            <person name="Maclea K.S."/>
        </authorList>
    </citation>
    <scope>NUCLEOTIDE SEQUENCE [LARGE SCALE GENOMIC DNA]</scope>
    <source>
        <strain evidence="4 6">ATCC 700832</strain>
    </source>
</reference>
<sequence>MPKVNLFIVGAQKSGTSALAEFLSFHPEICLVKGKEAHIFDRDDIGKLTPGDIDKAYGDLLPHYNKEQVCCDATPLYMFYPVIASQLANYNASAKLIVLLRDPAERALSQYQMEKRRGYESLSFGRALLAEKWRLNKDMNALHLDSAWRRYSYRSRGYYSHQLNNLYRYFPREQVLVLRNSDLLNEHQDTLDKVTSFLGLDSAKCTAKNIFSGDYKVSVSQRLALSLLRLYYFPEYIRLRLYHGIVF</sequence>
<dbReference type="InterPro" id="IPR027417">
    <property type="entry name" value="P-loop_NTPase"/>
</dbReference>
<accession>A0A235CM83</accession>
<feature type="domain" description="Sulfotransferase" evidence="3">
    <location>
        <begin position="6"/>
        <end position="202"/>
    </location>
</feature>
<evidence type="ECO:0000313" key="7">
    <source>
        <dbReference type="Proteomes" id="UP000295058"/>
    </source>
</evidence>
<dbReference type="AlphaFoldDB" id="A0A235CM83"/>
<evidence type="ECO:0000256" key="1">
    <source>
        <dbReference type="ARBA" id="ARBA00022679"/>
    </source>
</evidence>
<dbReference type="OrthoDB" id="9075305at2"/>
<dbReference type="EMBL" id="NQJF01000002">
    <property type="protein sequence ID" value="OYD25673.1"/>
    <property type="molecule type" value="Genomic_DNA"/>
</dbReference>
<dbReference type="EMBL" id="SODO01000012">
    <property type="protein sequence ID" value="TDW56989.1"/>
    <property type="molecule type" value="Genomic_DNA"/>
</dbReference>
<reference evidence="5 7" key="2">
    <citation type="submission" date="2019-03" db="EMBL/GenBank/DDBJ databases">
        <title>Genomic Encyclopedia of Archaeal and Bacterial Type Strains, Phase II (KMG-II): from individual species to whole genera.</title>
        <authorList>
            <person name="Goeker M."/>
        </authorList>
    </citation>
    <scope>NUCLEOTIDE SEQUENCE [LARGE SCALE GENOMIC DNA]</scope>
    <source>
        <strain evidence="5 7">DSM 15594</strain>
    </source>
</reference>
<dbReference type="Gene3D" id="3.40.50.300">
    <property type="entry name" value="P-loop containing nucleotide triphosphate hydrolases"/>
    <property type="match status" value="1"/>
</dbReference>
<dbReference type="PANTHER" id="PTHR10605:SF56">
    <property type="entry name" value="BIFUNCTIONAL HEPARAN SULFATE N-DEACETYLASE_N-SULFOTRANSFERASE"/>
    <property type="match status" value="1"/>
</dbReference>
<comment type="caution">
    <text evidence="4">The sequence shown here is derived from an EMBL/GenBank/DDBJ whole genome shotgun (WGS) entry which is preliminary data.</text>
</comment>
<dbReference type="Pfam" id="PF00685">
    <property type="entry name" value="Sulfotransfer_1"/>
    <property type="match status" value="1"/>
</dbReference>
<keyword evidence="1" id="KW-0808">Transferase</keyword>
<dbReference type="GO" id="GO:0008146">
    <property type="term" value="F:sulfotransferase activity"/>
    <property type="evidence" value="ECO:0007669"/>
    <property type="project" value="InterPro"/>
</dbReference>
<keyword evidence="7" id="KW-1185">Reference proteome</keyword>
<gene>
    <name evidence="4" type="ORF">B6S09_02165</name>
    <name evidence="5" type="ORF">LY04_02794</name>
</gene>
<protein>
    <submittedName>
        <fullName evidence="5">Sulfotransferase domain-containing protein</fullName>
    </submittedName>
</protein>
<name>A0A235CM83_9GAMM</name>
<evidence type="ECO:0000313" key="4">
    <source>
        <dbReference type="EMBL" id="OYD25673.1"/>
    </source>
</evidence>
<evidence type="ECO:0000313" key="6">
    <source>
        <dbReference type="Proteomes" id="UP000243640"/>
    </source>
</evidence>
<dbReference type="Proteomes" id="UP000243640">
    <property type="component" value="Unassembled WGS sequence"/>
</dbReference>
<dbReference type="PANTHER" id="PTHR10605">
    <property type="entry name" value="HEPARAN SULFATE SULFOTRANSFERASE"/>
    <property type="match status" value="1"/>
</dbReference>
<keyword evidence="2" id="KW-0325">Glycoprotein</keyword>
<evidence type="ECO:0000256" key="2">
    <source>
        <dbReference type="ARBA" id="ARBA00023180"/>
    </source>
</evidence>
<evidence type="ECO:0000259" key="3">
    <source>
        <dbReference type="Pfam" id="PF00685"/>
    </source>
</evidence>
<dbReference type="Proteomes" id="UP000295058">
    <property type="component" value="Unassembled WGS sequence"/>
</dbReference>
<dbReference type="InterPro" id="IPR000863">
    <property type="entry name" value="Sulfotransferase_dom"/>
</dbReference>
<proteinExistence type="predicted"/>
<evidence type="ECO:0000313" key="5">
    <source>
        <dbReference type="EMBL" id="TDW56989.1"/>
    </source>
</evidence>
<dbReference type="InterPro" id="IPR037359">
    <property type="entry name" value="NST/OST"/>
</dbReference>